<proteinExistence type="predicted"/>
<accession>A0A8F2XWU4</accession>
<name>A0A8F2XWU4_9CAUD</name>
<protein>
    <submittedName>
        <fullName evidence="2">Uncharacterized protein</fullName>
    </submittedName>
</protein>
<reference evidence="2" key="1">
    <citation type="submission" date="2020-09" db="EMBL/GenBank/DDBJ databases">
        <authorList>
            <person name="Gao C."/>
            <person name="Qiu Z."/>
        </authorList>
    </citation>
    <scope>NUCLEOTIDE SEQUENCE</scope>
</reference>
<keyword evidence="1" id="KW-0812">Transmembrane</keyword>
<keyword evidence="3" id="KW-1185">Reference proteome</keyword>
<dbReference type="Proteomes" id="UP000683424">
    <property type="component" value="Segment"/>
</dbReference>
<sequence length="59" mass="6869">MSNYDKEAQSWINEECHVKQQYNNLFDSVLKPLVCLIAFAGLVITLSGVVIEFMHYYVR</sequence>
<evidence type="ECO:0000256" key="1">
    <source>
        <dbReference type="SAM" id="Phobius"/>
    </source>
</evidence>
<evidence type="ECO:0000313" key="3">
    <source>
        <dbReference type="Proteomes" id="UP000683424"/>
    </source>
</evidence>
<organism evidence="2 3">
    <name type="scientific">Vibrio phage vB_VpP_BT-1011</name>
    <dbReference type="NCBI Taxonomy" id="2799672"/>
    <lineage>
        <taxon>Viruses</taxon>
        <taxon>Duplodnaviria</taxon>
        <taxon>Heunggongvirae</taxon>
        <taxon>Uroviricota</taxon>
        <taxon>Caudoviricetes</taxon>
        <taxon>Tieomvirus</taxon>
        <taxon>Tieomvirus BT1011</taxon>
    </lineage>
</organism>
<keyword evidence="1" id="KW-0472">Membrane</keyword>
<feature type="transmembrane region" description="Helical" evidence="1">
    <location>
        <begin position="29"/>
        <end position="51"/>
    </location>
</feature>
<evidence type="ECO:0000313" key="2">
    <source>
        <dbReference type="EMBL" id="QWX10244.1"/>
    </source>
</evidence>
<dbReference type="EMBL" id="MW009675">
    <property type="protein sequence ID" value="QWX10244.1"/>
    <property type="molecule type" value="Genomic_DNA"/>
</dbReference>
<gene>
    <name evidence="2" type="ORF">vBVpPBT1011_0045</name>
</gene>
<keyword evidence="1" id="KW-1133">Transmembrane helix</keyword>